<dbReference type="PRINTS" id="PR00363">
    <property type="entry name" value="CYTOCHROMEB5"/>
</dbReference>
<reference evidence="13" key="1">
    <citation type="submission" date="2025-08" db="UniProtKB">
        <authorList>
            <consortium name="RefSeq"/>
        </authorList>
    </citation>
    <scope>IDENTIFICATION</scope>
    <source>
        <tissue evidence="13">Blood</tissue>
    </source>
</reference>
<keyword evidence="7 9" id="KW-0472">Membrane</keyword>
<feature type="transmembrane region" description="Helical" evidence="9">
    <location>
        <begin position="121"/>
        <end position="142"/>
    </location>
</feature>
<sequence length="148" mass="16280">MGTEQRGGAAASEPPRDAPPPPPLFTLAEVAQRNTAREAWLVIRGRVYDVTRFVSEHPGGEEVLLEQAGRDATEPFEDVGHSADAWEMLDQYLIGELHPCDHKPDSSEVPGKPTSNEPSAWTVWLIPILGALVLGLMYRYYVVEGRSS</sequence>
<gene>
    <name evidence="13" type="primary">LOC129343988</name>
</gene>
<dbReference type="FunFam" id="3.10.120.10:FF:000002">
    <property type="entry name" value="Cytochrome b5 type B"/>
    <property type="match status" value="1"/>
</dbReference>
<dbReference type="InterPro" id="IPR036400">
    <property type="entry name" value="Cyt_B5-like_heme/steroid_sf"/>
</dbReference>
<evidence type="ECO:0000256" key="8">
    <source>
        <dbReference type="ARBA" id="ARBA00038168"/>
    </source>
</evidence>
<dbReference type="GO" id="GO:0046872">
    <property type="term" value="F:metal ion binding"/>
    <property type="evidence" value="ECO:0007669"/>
    <property type="project" value="UniProtKB-UniRule"/>
</dbReference>
<evidence type="ECO:0000313" key="12">
    <source>
        <dbReference type="Proteomes" id="UP001190640"/>
    </source>
</evidence>
<evidence type="ECO:0000256" key="6">
    <source>
        <dbReference type="ARBA" id="ARBA00023004"/>
    </source>
</evidence>
<dbReference type="InterPro" id="IPR001199">
    <property type="entry name" value="Cyt_B5-like_heme/steroid-bd"/>
</dbReference>
<dbReference type="Gene3D" id="3.10.120.10">
    <property type="entry name" value="Cytochrome b5-like heme/steroid binding domain"/>
    <property type="match status" value="1"/>
</dbReference>
<feature type="region of interest" description="Disordered" evidence="10">
    <location>
        <begin position="1"/>
        <end position="23"/>
    </location>
</feature>
<comment type="subcellular location">
    <subcellularLocation>
        <location evidence="1">Membrane</location>
    </subcellularLocation>
</comment>
<evidence type="ECO:0000259" key="11">
    <source>
        <dbReference type="PROSITE" id="PS50255"/>
    </source>
</evidence>
<dbReference type="SUPFAM" id="SSF55856">
    <property type="entry name" value="Cytochrome b5-like heme/steroid binding domain"/>
    <property type="match status" value="1"/>
</dbReference>
<dbReference type="Pfam" id="PF00173">
    <property type="entry name" value="Cyt-b5"/>
    <property type="match status" value="1"/>
</dbReference>
<dbReference type="RefSeq" id="XP_054856420.1">
    <property type="nucleotide sequence ID" value="XM_055000445.1"/>
</dbReference>
<proteinExistence type="inferred from homology"/>
<dbReference type="InterPro" id="IPR018506">
    <property type="entry name" value="Cyt_B5_heme-BS"/>
</dbReference>
<evidence type="ECO:0000256" key="7">
    <source>
        <dbReference type="ARBA" id="ARBA00023136"/>
    </source>
</evidence>
<feature type="domain" description="Cytochrome b5 heme-binding" evidence="11">
    <location>
        <begin position="22"/>
        <end position="98"/>
    </location>
</feature>
<dbReference type="GeneID" id="129343988"/>
<keyword evidence="6 9" id="KW-0408">Iron</keyword>
<dbReference type="GO" id="GO:0020037">
    <property type="term" value="F:heme binding"/>
    <property type="evidence" value="ECO:0007669"/>
    <property type="project" value="UniProtKB-UniRule"/>
</dbReference>
<evidence type="ECO:0000256" key="4">
    <source>
        <dbReference type="ARBA" id="ARBA00022723"/>
    </source>
</evidence>
<dbReference type="PROSITE" id="PS00191">
    <property type="entry name" value="CYTOCHROME_B5_1"/>
    <property type="match status" value="1"/>
</dbReference>
<evidence type="ECO:0000256" key="3">
    <source>
        <dbReference type="ARBA" id="ARBA00022692"/>
    </source>
</evidence>
<accession>A0AA97KDU7</accession>
<keyword evidence="12" id="KW-1185">Reference proteome</keyword>
<dbReference type="Proteomes" id="UP001190640">
    <property type="component" value="Chromosome 16"/>
</dbReference>
<evidence type="ECO:0000256" key="2">
    <source>
        <dbReference type="ARBA" id="ARBA00022617"/>
    </source>
</evidence>
<comment type="similarity">
    <text evidence="8 9">Belongs to the cytochrome b5 family.</text>
</comment>
<dbReference type="InterPro" id="IPR050668">
    <property type="entry name" value="Cytochrome_b5"/>
</dbReference>
<keyword evidence="9" id="KW-1133">Transmembrane helix</keyword>
<keyword evidence="2 9" id="KW-0349">Heme</keyword>
<evidence type="ECO:0000313" key="13">
    <source>
        <dbReference type="RefSeq" id="XP_054856420.1"/>
    </source>
</evidence>
<keyword evidence="5" id="KW-0249">Electron transport</keyword>
<keyword evidence="4 9" id="KW-0479">Metal-binding</keyword>
<organism evidence="12 13">
    <name type="scientific">Eublepharis macularius</name>
    <name type="common">Leopard gecko</name>
    <name type="synonym">Cyrtodactylus macularius</name>
    <dbReference type="NCBI Taxonomy" id="481883"/>
    <lineage>
        <taxon>Eukaryota</taxon>
        <taxon>Metazoa</taxon>
        <taxon>Chordata</taxon>
        <taxon>Craniata</taxon>
        <taxon>Vertebrata</taxon>
        <taxon>Euteleostomi</taxon>
        <taxon>Lepidosauria</taxon>
        <taxon>Squamata</taxon>
        <taxon>Bifurcata</taxon>
        <taxon>Gekkota</taxon>
        <taxon>Eublepharidae</taxon>
        <taxon>Eublepharinae</taxon>
        <taxon>Eublepharis</taxon>
    </lineage>
</organism>
<evidence type="ECO:0000256" key="1">
    <source>
        <dbReference type="ARBA" id="ARBA00004370"/>
    </source>
</evidence>
<dbReference type="GO" id="GO:0005741">
    <property type="term" value="C:mitochondrial outer membrane"/>
    <property type="evidence" value="ECO:0007669"/>
    <property type="project" value="TreeGrafter"/>
</dbReference>
<evidence type="ECO:0000256" key="10">
    <source>
        <dbReference type="SAM" id="MobiDB-lite"/>
    </source>
</evidence>
<protein>
    <submittedName>
        <fullName evidence="13">Cytochrome b5</fullName>
    </submittedName>
</protein>
<dbReference type="AlphaFoldDB" id="A0AA97KDU7"/>
<keyword evidence="3 9" id="KW-0812">Transmembrane</keyword>
<dbReference type="PANTHER" id="PTHR19359">
    <property type="entry name" value="CYTOCHROME B5"/>
    <property type="match status" value="1"/>
</dbReference>
<dbReference type="PANTHER" id="PTHR19359:SF95">
    <property type="entry name" value="CYTOCHROME B5 TYPE B"/>
    <property type="match status" value="1"/>
</dbReference>
<evidence type="ECO:0000256" key="5">
    <source>
        <dbReference type="ARBA" id="ARBA00022982"/>
    </source>
</evidence>
<dbReference type="PROSITE" id="PS50255">
    <property type="entry name" value="CYTOCHROME_B5_2"/>
    <property type="match status" value="1"/>
</dbReference>
<dbReference type="KEGG" id="emc:129343988"/>
<keyword evidence="5" id="KW-0813">Transport</keyword>
<dbReference type="SMART" id="SM01117">
    <property type="entry name" value="Cyt-b5"/>
    <property type="match status" value="1"/>
</dbReference>
<evidence type="ECO:0000256" key="9">
    <source>
        <dbReference type="RuleBase" id="RU362121"/>
    </source>
</evidence>
<name>A0AA97KDU7_EUBMA</name>